<dbReference type="InterPro" id="IPR003838">
    <property type="entry name" value="ABC3_permease_C"/>
</dbReference>
<keyword evidence="3 6" id="KW-0812">Transmembrane</keyword>
<protein>
    <submittedName>
        <fullName evidence="8">FtsX-like permease family protein</fullName>
    </submittedName>
</protein>
<evidence type="ECO:0000256" key="3">
    <source>
        <dbReference type="ARBA" id="ARBA00022692"/>
    </source>
</evidence>
<comment type="similarity">
    <text evidence="6">Belongs to the ABC-4 integral membrane protein family.</text>
</comment>
<dbReference type="EMBL" id="JBHUOR010000008">
    <property type="protein sequence ID" value="MFD2867215.1"/>
    <property type="molecule type" value="Genomic_DNA"/>
</dbReference>
<evidence type="ECO:0000256" key="2">
    <source>
        <dbReference type="ARBA" id="ARBA00022475"/>
    </source>
</evidence>
<feature type="transmembrane region" description="Helical" evidence="6">
    <location>
        <begin position="20"/>
        <end position="40"/>
    </location>
</feature>
<accession>A0ABW5XW60</accession>
<name>A0ABW5XW60_9BACL</name>
<dbReference type="PANTHER" id="PTHR46795">
    <property type="entry name" value="ABC TRANSPORTER PERMEASE-RELATED-RELATED"/>
    <property type="match status" value="1"/>
</dbReference>
<feature type="transmembrane region" description="Helical" evidence="6">
    <location>
        <begin position="284"/>
        <end position="307"/>
    </location>
</feature>
<dbReference type="Pfam" id="PF02687">
    <property type="entry name" value="FtsX"/>
    <property type="match status" value="1"/>
</dbReference>
<feature type="transmembrane region" description="Helical" evidence="6">
    <location>
        <begin position="584"/>
        <end position="606"/>
    </location>
</feature>
<keyword evidence="5 6" id="KW-0472">Membrane</keyword>
<keyword evidence="9" id="KW-1185">Reference proteome</keyword>
<gene>
    <name evidence="8" type="ORF">ACFSY7_01620</name>
</gene>
<evidence type="ECO:0000259" key="7">
    <source>
        <dbReference type="Pfam" id="PF02687"/>
    </source>
</evidence>
<sequence>MSVSFRQFAYRNVVRNHRIYAAFFLASVSSVMVFFIYSMLMYHPKVENEFMIDIAFRGMYFAQIILVLFMLFFLFYSMRAFLEARSKEFGVLMQLGMEKQQLNKLVTLETMLIGFASIIVGILFGFAFSKFFFMVIREILQISALPIYFSWKPFMLTILTFATLFIVVSHLSVLTIKDQELIYLLRGTDKNIQPQLYSKMGAITGFLLLGLTYYIMLNVDKSNLLFLALVVPPIMMIGTYFFFSDAVLFIIDLLRKSKKIYWRKYRLLAWSEYAKMLKANSRMFFISSIVSTLSFLAIGTLSSMSAFTHQYHQINPISMIYISKLDNPYEYQHLMSLEDELNDRNLDYQLSMLEVKPQTSSKTGKAIQVVSEEQFNQLAKALDEPTIDLKRGHAMFIPYSDEAYKTLNTLDIKTTLVENDVNIRIQGAYPVSFFSKDQLGVNAIVVESNDYARLYNLKEGYHTGSRIDKIFAFTVKDWTATQYVGHALDNIMTEASLTNSQGTTPFYYKNNGIDYEILRSTFALILFIGILASAVFFLAAGSFIYFKLYANLDRDKVQYTTLRRMGVTDREIRKLVNRQLIPQFFLPWGVAVVNSSFAFIGLQVFWEGIADLSIAKTLIMVVGIMTGLQLLYFYLIRWRYLAHLK</sequence>
<dbReference type="RefSeq" id="WP_380146575.1">
    <property type="nucleotide sequence ID" value="NZ_JBHUOR010000008.1"/>
</dbReference>
<evidence type="ECO:0000256" key="4">
    <source>
        <dbReference type="ARBA" id="ARBA00022989"/>
    </source>
</evidence>
<feature type="transmembrane region" description="Helical" evidence="6">
    <location>
        <begin position="60"/>
        <end position="82"/>
    </location>
</feature>
<keyword evidence="2 6" id="KW-1003">Cell membrane</keyword>
<feature type="transmembrane region" description="Helical" evidence="6">
    <location>
        <begin position="102"/>
        <end position="128"/>
    </location>
</feature>
<evidence type="ECO:0000313" key="9">
    <source>
        <dbReference type="Proteomes" id="UP001597568"/>
    </source>
</evidence>
<dbReference type="PANTHER" id="PTHR46795:SF3">
    <property type="entry name" value="ABC TRANSPORTER PERMEASE"/>
    <property type="match status" value="1"/>
</dbReference>
<evidence type="ECO:0000313" key="8">
    <source>
        <dbReference type="EMBL" id="MFD2867215.1"/>
    </source>
</evidence>
<feature type="transmembrane region" description="Helical" evidence="6">
    <location>
        <begin position="618"/>
        <end position="636"/>
    </location>
</feature>
<dbReference type="Proteomes" id="UP001597568">
    <property type="component" value="Unassembled WGS sequence"/>
</dbReference>
<dbReference type="InterPro" id="IPR027022">
    <property type="entry name" value="ABC_permease_BceB-typ"/>
</dbReference>
<feature type="transmembrane region" description="Helical" evidence="6">
    <location>
        <begin position="196"/>
        <end position="217"/>
    </location>
</feature>
<keyword evidence="6" id="KW-0813">Transport</keyword>
<feature type="transmembrane region" description="Helical" evidence="6">
    <location>
        <begin position="154"/>
        <end position="176"/>
    </location>
</feature>
<dbReference type="InterPro" id="IPR052536">
    <property type="entry name" value="ABC-4_Integral_Memb_Prot"/>
</dbReference>
<comment type="subcellular location">
    <subcellularLocation>
        <location evidence="1 6">Cell membrane</location>
        <topology evidence="1 6">Multi-pass membrane protein</topology>
    </subcellularLocation>
</comment>
<comment type="caution">
    <text evidence="8">The sequence shown here is derived from an EMBL/GenBank/DDBJ whole genome shotgun (WGS) entry which is preliminary data.</text>
</comment>
<feature type="transmembrane region" description="Helical" evidence="6">
    <location>
        <begin position="223"/>
        <end position="254"/>
    </location>
</feature>
<keyword evidence="4 6" id="KW-1133">Transmembrane helix</keyword>
<reference evidence="9" key="1">
    <citation type="journal article" date="2019" name="Int. J. Syst. Evol. Microbiol.">
        <title>The Global Catalogue of Microorganisms (GCM) 10K type strain sequencing project: providing services to taxonomists for standard genome sequencing and annotation.</title>
        <authorList>
            <consortium name="The Broad Institute Genomics Platform"/>
            <consortium name="The Broad Institute Genome Sequencing Center for Infectious Disease"/>
            <person name="Wu L."/>
            <person name="Ma J."/>
        </authorList>
    </citation>
    <scope>NUCLEOTIDE SEQUENCE [LARGE SCALE GENOMIC DNA]</scope>
    <source>
        <strain evidence="9">KCTC 33522</strain>
    </source>
</reference>
<evidence type="ECO:0000256" key="1">
    <source>
        <dbReference type="ARBA" id="ARBA00004651"/>
    </source>
</evidence>
<evidence type="ECO:0000256" key="5">
    <source>
        <dbReference type="ARBA" id="ARBA00023136"/>
    </source>
</evidence>
<dbReference type="PIRSF" id="PIRSF018968">
    <property type="entry name" value="ABC_permease_BceB"/>
    <property type="match status" value="1"/>
</dbReference>
<evidence type="ECO:0000256" key="6">
    <source>
        <dbReference type="PIRNR" id="PIRNR018968"/>
    </source>
</evidence>
<feature type="transmembrane region" description="Helical" evidence="6">
    <location>
        <begin position="522"/>
        <end position="546"/>
    </location>
</feature>
<organism evidence="8 9">
    <name type="scientific">Kurthia populi</name>
    <dbReference type="NCBI Taxonomy" id="1562132"/>
    <lineage>
        <taxon>Bacteria</taxon>
        <taxon>Bacillati</taxon>
        <taxon>Bacillota</taxon>
        <taxon>Bacilli</taxon>
        <taxon>Bacillales</taxon>
        <taxon>Caryophanaceae</taxon>
        <taxon>Kurthia</taxon>
    </lineage>
</organism>
<feature type="domain" description="ABC3 transporter permease C-terminal" evidence="7">
    <location>
        <begin position="63"/>
        <end position="177"/>
    </location>
</feature>
<proteinExistence type="inferred from homology"/>